<dbReference type="InterPro" id="IPR017896">
    <property type="entry name" value="4Fe4S_Fe-S-bd"/>
</dbReference>
<dbReference type="InterPro" id="IPR017054">
    <property type="entry name" value="PduS"/>
</dbReference>
<evidence type="ECO:0000256" key="3">
    <source>
        <dbReference type="ARBA" id="ARBA00022723"/>
    </source>
</evidence>
<feature type="domain" description="4Fe-4S ferredoxin-type" evidence="8">
    <location>
        <begin position="287"/>
        <end position="320"/>
    </location>
</feature>
<evidence type="ECO:0000313" key="10">
    <source>
        <dbReference type="Proteomes" id="UP001461341"/>
    </source>
</evidence>
<dbReference type="SUPFAM" id="SSF142019">
    <property type="entry name" value="Nqo1 FMN-binding domain-like"/>
    <property type="match status" value="1"/>
</dbReference>
<organism evidence="9 10">
    <name type="scientific">Thermatribacter velox</name>
    <dbReference type="NCBI Taxonomy" id="3039681"/>
    <lineage>
        <taxon>Bacteria</taxon>
        <taxon>Pseudomonadati</taxon>
        <taxon>Atribacterota</taxon>
        <taxon>Atribacteria</taxon>
        <taxon>Atribacterales</taxon>
        <taxon>Thermatribacteraceae</taxon>
        <taxon>Thermatribacter</taxon>
    </lineage>
</organism>
<keyword evidence="5" id="KW-0249">Electron transport</keyword>
<dbReference type="Gene3D" id="3.10.20.600">
    <property type="match status" value="1"/>
</dbReference>
<dbReference type="RefSeq" id="WP_369018189.1">
    <property type="nucleotide sequence ID" value="NZ_CP121689.1"/>
</dbReference>
<keyword evidence="6" id="KW-0408">Iron</keyword>
<evidence type="ECO:0000259" key="8">
    <source>
        <dbReference type="PROSITE" id="PS51379"/>
    </source>
</evidence>
<dbReference type="PROSITE" id="PS00198">
    <property type="entry name" value="4FE4S_FER_1"/>
    <property type="match status" value="1"/>
</dbReference>
<dbReference type="InterPro" id="IPR010208">
    <property type="entry name" value="Ion_transpt_RnfC/RsxC"/>
</dbReference>
<evidence type="ECO:0000256" key="1">
    <source>
        <dbReference type="ARBA" id="ARBA00022448"/>
    </source>
</evidence>
<dbReference type="InterPro" id="IPR017900">
    <property type="entry name" value="4Fe4S_Fe_S_CS"/>
</dbReference>
<name>A0ABZ2YAJ9_9BACT</name>
<dbReference type="Gene3D" id="3.40.50.11540">
    <property type="entry name" value="NADH-ubiquinone oxidoreductase 51kDa subunit"/>
    <property type="match status" value="1"/>
</dbReference>
<proteinExistence type="predicted"/>
<dbReference type="PANTHER" id="PTHR43034">
    <property type="entry name" value="ION-TRANSLOCATING OXIDOREDUCTASE COMPLEX SUBUNIT C"/>
    <property type="match status" value="1"/>
</dbReference>
<evidence type="ECO:0000256" key="2">
    <source>
        <dbReference type="ARBA" id="ARBA00022485"/>
    </source>
</evidence>
<dbReference type="Pfam" id="PF13375">
    <property type="entry name" value="RnfC_N"/>
    <property type="match status" value="1"/>
</dbReference>
<evidence type="ECO:0000256" key="5">
    <source>
        <dbReference type="ARBA" id="ARBA00022982"/>
    </source>
</evidence>
<dbReference type="InterPro" id="IPR019554">
    <property type="entry name" value="Soluble_ligand-bd"/>
</dbReference>
<evidence type="ECO:0000256" key="4">
    <source>
        <dbReference type="ARBA" id="ARBA00022737"/>
    </source>
</evidence>
<dbReference type="Pfam" id="PF01512">
    <property type="entry name" value="Complex1_51K"/>
    <property type="match status" value="1"/>
</dbReference>
<keyword evidence="2" id="KW-0004">4Fe-4S</keyword>
<dbReference type="Pfam" id="PF10531">
    <property type="entry name" value="SLBB"/>
    <property type="match status" value="1"/>
</dbReference>
<keyword evidence="7" id="KW-0411">Iron-sulfur</keyword>
<keyword evidence="1" id="KW-0813">Transport</keyword>
<sequence length="443" mass="48186">MGINIPQVVQEMGVVGAGGGGFPTHIKLSRPCEIVIANGAECEPLLFNDKLTMRENAEAIVEGLLLAMSATGAKKGVIALKEKDPLARQNILKAIEDKKNLSVFLLGDYYPAGDEFCLVKEVTGKTIPEGQIPLAVGAVVLNVETLSNIAAAAKGQPVTRRTLTCLGEVKQPSVLRVPVGTPFQDVFDACGGVTVSDYAILIGGPMMGSVTTDPLTPVTKTTTGLFVLPRDHELVQKKSLPLPFIIKQSKAACCQCTYCTELCPRYLLGHSISPHKIMRQINLGLDVPPQIIEGAFLCSECGLCEVYACPMGLSPRIVNRVIKEQLLKEGYRPAFPQRKIQVRDTFPYRKIPVSILKNRLRLYNYEIGDAFQIKSVEPKRVELLLKQHAGAPAQPVVKVGDWVKEGDLVGESVGEISARIHSSIEGKVIFVNEERIIIEKQNA</sequence>
<gene>
    <name evidence="9" type="ORF">QBE54_10700</name>
</gene>
<protein>
    <submittedName>
        <fullName evidence="9">4Fe-4S dicluster domain-containing protein</fullName>
    </submittedName>
</protein>
<evidence type="ECO:0000256" key="6">
    <source>
        <dbReference type="ARBA" id="ARBA00023004"/>
    </source>
</evidence>
<dbReference type="InterPro" id="IPR011538">
    <property type="entry name" value="Nuo51_FMN-bd"/>
</dbReference>
<dbReference type="Proteomes" id="UP001461341">
    <property type="component" value="Chromosome"/>
</dbReference>
<dbReference type="InterPro" id="IPR037225">
    <property type="entry name" value="Nuo51_FMN-bd_sf"/>
</dbReference>
<dbReference type="InterPro" id="IPR026902">
    <property type="entry name" value="RnfC_N"/>
</dbReference>
<dbReference type="PROSITE" id="PS51379">
    <property type="entry name" value="4FE4S_FER_2"/>
    <property type="match status" value="1"/>
</dbReference>
<keyword evidence="10" id="KW-1185">Reference proteome</keyword>
<dbReference type="PANTHER" id="PTHR43034:SF2">
    <property type="entry name" value="ION-TRANSLOCATING OXIDOREDUCTASE COMPLEX SUBUNIT C"/>
    <property type="match status" value="1"/>
</dbReference>
<dbReference type="PIRSF" id="PIRSF036408">
    <property type="entry name" value="PduS_prd"/>
    <property type="match status" value="1"/>
</dbReference>
<accession>A0ABZ2YAJ9</accession>
<keyword evidence="3" id="KW-0479">Metal-binding</keyword>
<dbReference type="SUPFAM" id="SSF142984">
    <property type="entry name" value="Nqo1 middle domain-like"/>
    <property type="match status" value="1"/>
</dbReference>
<dbReference type="EMBL" id="CP121689">
    <property type="protein sequence ID" value="WZL76034.1"/>
    <property type="molecule type" value="Genomic_DNA"/>
</dbReference>
<keyword evidence="4" id="KW-0677">Repeat</keyword>
<dbReference type="SUPFAM" id="SSF46548">
    <property type="entry name" value="alpha-helical ferredoxin"/>
    <property type="match status" value="1"/>
</dbReference>
<reference evidence="9 10" key="1">
    <citation type="submission" date="2023-03" db="EMBL/GenBank/DDBJ databases">
        <title>Novel Species.</title>
        <authorList>
            <person name="Ma S."/>
        </authorList>
    </citation>
    <scope>NUCLEOTIDE SEQUENCE [LARGE SCALE GENOMIC DNA]</scope>
    <source>
        <strain evidence="9 10">B11</strain>
    </source>
</reference>
<evidence type="ECO:0000256" key="7">
    <source>
        <dbReference type="ARBA" id="ARBA00023014"/>
    </source>
</evidence>
<evidence type="ECO:0000313" key="9">
    <source>
        <dbReference type="EMBL" id="WZL76034.1"/>
    </source>
</evidence>
<dbReference type="Pfam" id="PF13534">
    <property type="entry name" value="Fer4_17"/>
    <property type="match status" value="1"/>
</dbReference>